<protein>
    <submittedName>
        <fullName evidence="2">Uncharacterized protein</fullName>
    </submittedName>
</protein>
<dbReference type="EMBL" id="KV417368">
    <property type="protein sequence ID" value="KZO89731.1"/>
    <property type="molecule type" value="Genomic_DNA"/>
</dbReference>
<reference evidence="2 3" key="1">
    <citation type="journal article" date="2016" name="Mol. Biol. Evol.">
        <title>Comparative Genomics of Early-Diverging Mushroom-Forming Fungi Provides Insights into the Origins of Lignocellulose Decay Capabilities.</title>
        <authorList>
            <person name="Nagy L.G."/>
            <person name="Riley R."/>
            <person name="Tritt A."/>
            <person name="Adam C."/>
            <person name="Daum C."/>
            <person name="Floudas D."/>
            <person name="Sun H."/>
            <person name="Yadav J.S."/>
            <person name="Pangilinan J."/>
            <person name="Larsson K.H."/>
            <person name="Matsuura K."/>
            <person name="Barry K."/>
            <person name="Labutti K."/>
            <person name="Kuo R."/>
            <person name="Ohm R.A."/>
            <person name="Bhattacharya S.S."/>
            <person name="Shirouzu T."/>
            <person name="Yoshinaga Y."/>
            <person name="Martin F.M."/>
            <person name="Grigoriev I.V."/>
            <person name="Hibbett D.S."/>
        </authorList>
    </citation>
    <scope>NUCLEOTIDE SEQUENCE [LARGE SCALE GENOMIC DNA]</scope>
    <source>
        <strain evidence="2 3">TUFC12733</strain>
    </source>
</reference>
<organism evidence="2 3">
    <name type="scientific">Calocera viscosa (strain TUFC12733)</name>
    <dbReference type="NCBI Taxonomy" id="1330018"/>
    <lineage>
        <taxon>Eukaryota</taxon>
        <taxon>Fungi</taxon>
        <taxon>Dikarya</taxon>
        <taxon>Basidiomycota</taxon>
        <taxon>Agaricomycotina</taxon>
        <taxon>Dacrymycetes</taxon>
        <taxon>Dacrymycetales</taxon>
        <taxon>Dacrymycetaceae</taxon>
        <taxon>Calocera</taxon>
    </lineage>
</organism>
<name>A0A167FQ55_CALVF</name>
<evidence type="ECO:0000313" key="3">
    <source>
        <dbReference type="Proteomes" id="UP000076738"/>
    </source>
</evidence>
<accession>A0A167FQ55</accession>
<sequence>MGTSSDGLFEEVEVLDEGGVVREGSKAAGPLKYVAAASHRHRPHTFPPLSFHSSSTLKARLATNKLFSFPCKPPVSRNRTRSERVQGGGLPRVPQGRNELAGFGNGKATNDGCGSNYRVVSFLLTGVAANKPWYKPRSWYHLWKRGIAKYERTGQRVDPCERFAFRGVACGDERLRGSCRVRVLSSYRDQRLL</sequence>
<feature type="region of interest" description="Disordered" evidence="1">
    <location>
        <begin position="73"/>
        <end position="98"/>
    </location>
</feature>
<dbReference type="AlphaFoldDB" id="A0A167FQ55"/>
<dbReference type="Proteomes" id="UP000076738">
    <property type="component" value="Unassembled WGS sequence"/>
</dbReference>
<proteinExistence type="predicted"/>
<keyword evidence="3" id="KW-1185">Reference proteome</keyword>
<gene>
    <name evidence="2" type="ORF">CALVIDRAFT_33701</name>
</gene>
<evidence type="ECO:0000313" key="2">
    <source>
        <dbReference type="EMBL" id="KZO89731.1"/>
    </source>
</evidence>
<evidence type="ECO:0000256" key="1">
    <source>
        <dbReference type="SAM" id="MobiDB-lite"/>
    </source>
</evidence>